<protein>
    <submittedName>
        <fullName evidence="9">Protein-disulfide isomerase</fullName>
    </submittedName>
</protein>
<dbReference type="InterPro" id="IPR036249">
    <property type="entry name" value="Thioredoxin-like_sf"/>
</dbReference>
<evidence type="ECO:0000256" key="5">
    <source>
        <dbReference type="SAM" id="MobiDB-lite"/>
    </source>
</evidence>
<dbReference type="GO" id="GO:0016853">
    <property type="term" value="F:isomerase activity"/>
    <property type="evidence" value="ECO:0007669"/>
    <property type="project" value="UniProtKB-KW"/>
</dbReference>
<dbReference type="InterPro" id="IPR009908">
    <property type="entry name" value="Methylamine_util_MauE"/>
</dbReference>
<dbReference type="Pfam" id="PF07291">
    <property type="entry name" value="MauE"/>
    <property type="match status" value="1"/>
</dbReference>
<accession>A0A1M5RXL4</accession>
<gene>
    <name evidence="9" type="ORF">SAMN05443575_3678</name>
</gene>
<keyword evidence="3 6" id="KW-1133">Transmembrane helix</keyword>
<dbReference type="CDD" id="cd02972">
    <property type="entry name" value="DsbA_family"/>
    <property type="match status" value="1"/>
</dbReference>
<feature type="transmembrane region" description="Helical" evidence="6">
    <location>
        <begin position="126"/>
        <end position="145"/>
    </location>
</feature>
<dbReference type="GO" id="GO:0016020">
    <property type="term" value="C:membrane"/>
    <property type="evidence" value="ECO:0007669"/>
    <property type="project" value="UniProtKB-SubCell"/>
</dbReference>
<evidence type="ECO:0000256" key="4">
    <source>
        <dbReference type="ARBA" id="ARBA00023136"/>
    </source>
</evidence>
<evidence type="ECO:0000313" key="9">
    <source>
        <dbReference type="EMBL" id="SHH30940.1"/>
    </source>
</evidence>
<name>A0A1M5RXL4_9ACTN</name>
<evidence type="ECO:0000256" key="1">
    <source>
        <dbReference type="ARBA" id="ARBA00004141"/>
    </source>
</evidence>
<dbReference type="UniPathway" id="UPA00895"/>
<dbReference type="Gene3D" id="3.40.30.10">
    <property type="entry name" value="Glutaredoxin"/>
    <property type="match status" value="1"/>
</dbReference>
<feature type="domain" description="Methylamine utilisation protein MauE" evidence="7">
    <location>
        <begin position="10"/>
        <end position="141"/>
    </location>
</feature>
<comment type="subcellular location">
    <subcellularLocation>
        <location evidence="1">Membrane</location>
        <topology evidence="1">Multi-pass membrane protein</topology>
    </subcellularLocation>
</comment>
<evidence type="ECO:0000313" key="10">
    <source>
        <dbReference type="Proteomes" id="UP000186132"/>
    </source>
</evidence>
<evidence type="ECO:0000256" key="2">
    <source>
        <dbReference type="ARBA" id="ARBA00022692"/>
    </source>
</evidence>
<feature type="transmembrane region" description="Helical" evidence="6">
    <location>
        <begin position="193"/>
        <end position="212"/>
    </location>
</feature>
<keyword evidence="2 6" id="KW-0812">Transmembrane</keyword>
<evidence type="ECO:0000256" key="3">
    <source>
        <dbReference type="ARBA" id="ARBA00022989"/>
    </source>
</evidence>
<dbReference type="STRING" id="1206085.SAMN05443575_3678"/>
<feature type="domain" description="Thioredoxin-like fold" evidence="8">
    <location>
        <begin position="232"/>
        <end position="402"/>
    </location>
</feature>
<dbReference type="GO" id="GO:0030416">
    <property type="term" value="P:methylamine metabolic process"/>
    <property type="evidence" value="ECO:0007669"/>
    <property type="project" value="InterPro"/>
</dbReference>
<evidence type="ECO:0000256" key="6">
    <source>
        <dbReference type="SAM" id="Phobius"/>
    </source>
</evidence>
<organism evidence="9 10">
    <name type="scientific">Jatrophihabitans endophyticus</name>
    <dbReference type="NCBI Taxonomy" id="1206085"/>
    <lineage>
        <taxon>Bacteria</taxon>
        <taxon>Bacillati</taxon>
        <taxon>Actinomycetota</taxon>
        <taxon>Actinomycetes</taxon>
        <taxon>Jatrophihabitantales</taxon>
        <taxon>Jatrophihabitantaceae</taxon>
        <taxon>Jatrophihabitans</taxon>
    </lineage>
</organism>
<dbReference type="Pfam" id="PF13462">
    <property type="entry name" value="Thioredoxin_4"/>
    <property type="match status" value="1"/>
</dbReference>
<keyword evidence="4 6" id="KW-0472">Membrane</keyword>
<feature type="transmembrane region" description="Helical" evidence="6">
    <location>
        <begin position="12"/>
        <end position="29"/>
    </location>
</feature>
<feature type="transmembrane region" description="Helical" evidence="6">
    <location>
        <begin position="80"/>
        <end position="100"/>
    </location>
</feature>
<dbReference type="EMBL" id="FQVU01000005">
    <property type="protein sequence ID" value="SHH30940.1"/>
    <property type="molecule type" value="Genomic_DNA"/>
</dbReference>
<feature type="region of interest" description="Disordered" evidence="5">
    <location>
        <begin position="407"/>
        <end position="446"/>
    </location>
</feature>
<dbReference type="Proteomes" id="UP000186132">
    <property type="component" value="Unassembled WGS sequence"/>
</dbReference>
<evidence type="ECO:0000259" key="7">
    <source>
        <dbReference type="Pfam" id="PF07291"/>
    </source>
</evidence>
<dbReference type="AlphaFoldDB" id="A0A1M5RXL4"/>
<keyword evidence="9" id="KW-0413">Isomerase</keyword>
<dbReference type="InterPro" id="IPR012336">
    <property type="entry name" value="Thioredoxin-like_fold"/>
</dbReference>
<dbReference type="SUPFAM" id="SSF52833">
    <property type="entry name" value="Thioredoxin-like"/>
    <property type="match status" value="1"/>
</dbReference>
<sequence>MSVRWLSARPWLGTVIRLFLGVVWIWASWSKLHSPRTFVQAVRAYDATPEWLAKAIGYGLPVLEFCLGLALILGLVVRVAAVVSAVLFFVFLVGLVQAAARGISLDCGCFGGGGTTDGGTSYTLDILRDVGLLLLAAFLVLWPLTRLSIDEFIARHDYVEPPSAKRLRSEQGRRKYNALLEARRKEAQSRNRWVAASTAGVVVLVALIGIGVQSGRAKVEGSLTATNASVANGVVYGKKAAATVDVYEDFQCPNCRDYEERVGKTMQTYVQQNKAQVRYHMISLSSLDSEENGHYSSRGANAGYCASDISVDFFHTFHTYMFQTKIQPAEGAGGIADSMIIADATKAGLPAKSKTDFTSCVTDNKHKALVQAVTDRSSQDGVSGTPTIKVNGKTIGNSLSDFTAAVAKAAKNGPAPSPSPTKTPTPTKASTPAATPASSAKSSAKP</sequence>
<keyword evidence="10" id="KW-1185">Reference proteome</keyword>
<reference evidence="9 10" key="1">
    <citation type="submission" date="2016-11" db="EMBL/GenBank/DDBJ databases">
        <authorList>
            <person name="Jaros S."/>
            <person name="Januszkiewicz K."/>
            <person name="Wedrychowicz H."/>
        </authorList>
    </citation>
    <scope>NUCLEOTIDE SEQUENCE [LARGE SCALE GENOMIC DNA]</scope>
    <source>
        <strain evidence="9 10">DSM 45627</strain>
    </source>
</reference>
<feature type="transmembrane region" description="Helical" evidence="6">
    <location>
        <begin position="55"/>
        <end position="73"/>
    </location>
</feature>
<proteinExistence type="predicted"/>
<evidence type="ECO:0000259" key="8">
    <source>
        <dbReference type="Pfam" id="PF13462"/>
    </source>
</evidence>
<feature type="compositionally biased region" description="Low complexity" evidence="5">
    <location>
        <begin position="424"/>
        <end position="446"/>
    </location>
</feature>